<proteinExistence type="predicted"/>
<organism evidence="1 2">
    <name type="scientific">Irpex rosettiformis</name>
    <dbReference type="NCBI Taxonomy" id="378272"/>
    <lineage>
        <taxon>Eukaryota</taxon>
        <taxon>Fungi</taxon>
        <taxon>Dikarya</taxon>
        <taxon>Basidiomycota</taxon>
        <taxon>Agaricomycotina</taxon>
        <taxon>Agaricomycetes</taxon>
        <taxon>Polyporales</taxon>
        <taxon>Irpicaceae</taxon>
        <taxon>Irpex</taxon>
    </lineage>
</organism>
<evidence type="ECO:0000313" key="2">
    <source>
        <dbReference type="Proteomes" id="UP001055072"/>
    </source>
</evidence>
<comment type="caution">
    <text evidence="1">The sequence shown here is derived from an EMBL/GenBank/DDBJ whole genome shotgun (WGS) entry which is preliminary data.</text>
</comment>
<protein>
    <submittedName>
        <fullName evidence="1">Uncharacterized protein</fullName>
    </submittedName>
</protein>
<accession>A0ACB8U443</accession>
<dbReference type="EMBL" id="MU274911">
    <property type="protein sequence ID" value="KAI0089040.1"/>
    <property type="molecule type" value="Genomic_DNA"/>
</dbReference>
<sequence>MPIWLHVGIADKVKNIYNQKCGKCLREKHNIITVDQLHTFIEWGNMVLLNGKTHYPKRFCCEPCDRLKGKIKCDNISQCHKAALELYNALPKHWNPTAPKSNDGLSLSEREIEKNRNKDRRKKTIAFDPSLTIKNDISQCFRIFTTDASKARTAEGRPVIRRVPRRTIRVYTDGSCTRNGDAKAEAGAGIWIAEDHPWNAAIRVQGEAQTNQTGELTAILHALQNIPQELPIVIVTD</sequence>
<feature type="non-terminal residue" evidence="1">
    <location>
        <position position="237"/>
    </location>
</feature>
<keyword evidence="2" id="KW-1185">Reference proteome</keyword>
<reference evidence="1" key="1">
    <citation type="journal article" date="2021" name="Environ. Microbiol.">
        <title>Gene family expansions and transcriptome signatures uncover fungal adaptations to wood decay.</title>
        <authorList>
            <person name="Hage H."/>
            <person name="Miyauchi S."/>
            <person name="Viragh M."/>
            <person name="Drula E."/>
            <person name="Min B."/>
            <person name="Chaduli D."/>
            <person name="Navarro D."/>
            <person name="Favel A."/>
            <person name="Norest M."/>
            <person name="Lesage-Meessen L."/>
            <person name="Balint B."/>
            <person name="Merenyi Z."/>
            <person name="de Eugenio L."/>
            <person name="Morin E."/>
            <person name="Martinez A.T."/>
            <person name="Baldrian P."/>
            <person name="Stursova M."/>
            <person name="Martinez M.J."/>
            <person name="Novotny C."/>
            <person name="Magnuson J.K."/>
            <person name="Spatafora J.W."/>
            <person name="Maurice S."/>
            <person name="Pangilinan J."/>
            <person name="Andreopoulos W."/>
            <person name="LaButti K."/>
            <person name="Hundley H."/>
            <person name="Na H."/>
            <person name="Kuo A."/>
            <person name="Barry K."/>
            <person name="Lipzen A."/>
            <person name="Henrissat B."/>
            <person name="Riley R."/>
            <person name="Ahrendt S."/>
            <person name="Nagy L.G."/>
            <person name="Grigoriev I.V."/>
            <person name="Martin F."/>
            <person name="Rosso M.N."/>
        </authorList>
    </citation>
    <scope>NUCLEOTIDE SEQUENCE</scope>
    <source>
        <strain evidence="1">CBS 384.51</strain>
    </source>
</reference>
<dbReference type="Proteomes" id="UP001055072">
    <property type="component" value="Unassembled WGS sequence"/>
</dbReference>
<gene>
    <name evidence="1" type="ORF">BDY19DRAFT_855218</name>
</gene>
<evidence type="ECO:0000313" key="1">
    <source>
        <dbReference type="EMBL" id="KAI0089040.1"/>
    </source>
</evidence>
<name>A0ACB8U443_9APHY</name>